<name>A0A9Y2MZM7_9PSEU</name>
<proteinExistence type="predicted"/>
<dbReference type="Proteomes" id="UP001236014">
    <property type="component" value="Chromosome"/>
</dbReference>
<organism evidence="2 3">
    <name type="scientific">Amycolatopsis carbonis</name>
    <dbReference type="NCBI Taxonomy" id="715471"/>
    <lineage>
        <taxon>Bacteria</taxon>
        <taxon>Bacillati</taxon>
        <taxon>Actinomycetota</taxon>
        <taxon>Actinomycetes</taxon>
        <taxon>Pseudonocardiales</taxon>
        <taxon>Pseudonocardiaceae</taxon>
        <taxon>Amycolatopsis</taxon>
    </lineage>
</organism>
<gene>
    <name evidence="2" type="ORF">QRX50_10210</name>
</gene>
<dbReference type="AlphaFoldDB" id="A0A9Y2MZM7"/>
<keyword evidence="3" id="KW-1185">Reference proteome</keyword>
<evidence type="ECO:0000256" key="1">
    <source>
        <dbReference type="SAM" id="MobiDB-lite"/>
    </source>
</evidence>
<sequence length="146" mass="15211">MTDDFFVDADGLTNSANGFAQKAGELRSLAQRVQALTNPSTVLAATGNDKNGSNFANVHLAAAGKIYNGLDAWAKAVDGTTTAVRDMADSFRDVDEGATELAGSLRKDFTQLSTDVNSGGDGGPGEPLRAREETLLKPTTPSKPAH</sequence>
<protein>
    <submittedName>
        <fullName evidence="2">Uncharacterized protein</fullName>
    </submittedName>
</protein>
<evidence type="ECO:0000313" key="3">
    <source>
        <dbReference type="Proteomes" id="UP001236014"/>
    </source>
</evidence>
<dbReference type="RefSeq" id="WP_285971712.1">
    <property type="nucleotide sequence ID" value="NZ_CP127294.1"/>
</dbReference>
<reference evidence="2 3" key="1">
    <citation type="submission" date="2023-06" db="EMBL/GenBank/DDBJ databases">
        <authorList>
            <person name="Oyuntsetseg B."/>
            <person name="Kim S.B."/>
        </authorList>
    </citation>
    <scope>NUCLEOTIDE SEQUENCE [LARGE SCALE GENOMIC DNA]</scope>
    <source>
        <strain evidence="2 3">2-15</strain>
    </source>
</reference>
<accession>A0A9Y2MZM7</accession>
<feature type="compositionally biased region" description="Polar residues" evidence="1">
    <location>
        <begin position="137"/>
        <end position="146"/>
    </location>
</feature>
<feature type="region of interest" description="Disordered" evidence="1">
    <location>
        <begin position="105"/>
        <end position="146"/>
    </location>
</feature>
<evidence type="ECO:0000313" key="2">
    <source>
        <dbReference type="EMBL" id="WIX81102.1"/>
    </source>
</evidence>
<dbReference type="KEGG" id="acab:QRX50_10210"/>
<dbReference type="EMBL" id="CP127294">
    <property type="protein sequence ID" value="WIX81102.1"/>
    <property type="molecule type" value="Genomic_DNA"/>
</dbReference>